<dbReference type="InterPro" id="IPR013968">
    <property type="entry name" value="PKS_KR"/>
</dbReference>
<dbReference type="GO" id="GO:0006633">
    <property type="term" value="P:fatty acid biosynthetic process"/>
    <property type="evidence" value="ECO:0007669"/>
    <property type="project" value="TreeGrafter"/>
</dbReference>
<dbReference type="Pfam" id="PF21089">
    <property type="entry name" value="PKS_DH_N"/>
    <property type="match status" value="1"/>
</dbReference>
<dbReference type="RefSeq" id="WP_115460551.1">
    <property type="nucleotide sequence ID" value="NZ_QRAP01000025.1"/>
</dbReference>
<evidence type="ECO:0000313" key="7">
    <source>
        <dbReference type="Proteomes" id="UP000254848"/>
    </source>
</evidence>
<dbReference type="Gene3D" id="3.10.129.110">
    <property type="entry name" value="Polyketide synthase dehydratase"/>
    <property type="match status" value="1"/>
</dbReference>
<evidence type="ECO:0000256" key="3">
    <source>
        <dbReference type="ARBA" id="ARBA00022553"/>
    </source>
</evidence>
<dbReference type="InterPro" id="IPR049552">
    <property type="entry name" value="PKS_DH_N"/>
</dbReference>
<sequence>RQRYSTTLTGREWFLRDHVVQGQPIVPGVVQLEWARAAVALALGEEKAEAEIGLQQVVWLRPLAVSGEITVHIGLTPGDDGRIRYEIYSEAGTQTLVYGQGYARAGDAPALPQFDLAALRSACSEEIDGAELYHRFACGGMHYGASFRAIRRLGAAQGMALGELALAADRESGYRWHPALMDGALQSLVGLMGDDAGMALPFSLQAVTAKGPMPARVWALARPAQQDGGQWDIDILDEQGQQVMRLAGFSTRPVGGGHDAPRREAEVADVVADAAPAPVRGDMTLIPQWIADGREATDWPEAVTLTAGPDGGDPAAALPAEAQHLLWPVHAGDTAPVLTGLRLVSALLARGYAARPLCLSVLTTQALGTAPDEDADAGQAALHGLLGALAKEYPHWRVRVLDLPAGAQAESGWQRQPAESTGNPRAWRDGRWLRETLVPCRAAPAAAVPGGAYRRGGVYVVLGGAGGIGMAFSEYLVTHYQARLVWLGRREEDDAIRAACDRLAAAGPRPLYLQADATDRDALTLAHGVIRERMGAIHGVVHSAIVLADQSLARMDEARFASALRAKTETAQHLDAVFGDEALDFMLYFSSLQSFSKSPGQSNYAAGCCFLDAFAHVQRARRPYAVKVMHWGYWGSVGVVADEGYRARMAKLGLGSVEPGPAMAALEALLNGPLTRQVFVNVSGGAAARALAGESGLEACVAPAAEAVTLAAGQAPALPAAITAVMAAEAQLVPLLWARLAALGWLAADFVAPAAYRRWRETSLTLLREAGVTADAEPPQWEEAWAAWEAQVAPVSGTPQIRLVNAMLTALPAILQGEQAATAVMFPATGPNLVEAVYRGDPLSDAFNTLLADRLESYVRARGPSARLRILEIGAGTGGTSATLFARLAPYAEQIAEYTYTDISPYFLTHAQTHYARTAPYLRTQRLDISRSPQAQGIAAGQYDVVVAANVLHATADIRATLQHTQSVMKRHGLLLLNEITSFSLFSHLTFGLLDGWWQAQDTALRVAGTPALAPETWRRVLTARGFYGVRSYAQAGQQIVEAMSDGVMLLAAQA</sequence>
<dbReference type="SUPFAM" id="SSF54637">
    <property type="entry name" value="Thioesterase/thiol ester dehydrase-isomerase"/>
    <property type="match status" value="1"/>
</dbReference>
<dbReference type="InterPro" id="IPR050091">
    <property type="entry name" value="PKS_NRPS_Biosynth_Enz"/>
</dbReference>
<dbReference type="SMART" id="SM00822">
    <property type="entry name" value="PKS_KR"/>
    <property type="match status" value="1"/>
</dbReference>
<proteinExistence type="inferred from homology"/>
<dbReference type="Gene3D" id="3.40.50.720">
    <property type="entry name" value="NAD(P)-binding Rossmann-like Domain"/>
    <property type="match status" value="1"/>
</dbReference>
<protein>
    <submittedName>
        <fullName evidence="6">Methyltransferase family protein</fullName>
    </submittedName>
</protein>
<dbReference type="InterPro" id="IPR049900">
    <property type="entry name" value="PKS_mFAS_DH"/>
</dbReference>
<evidence type="ECO:0000256" key="4">
    <source>
        <dbReference type="PROSITE-ProRule" id="PRU01363"/>
    </source>
</evidence>
<dbReference type="GO" id="GO:0008168">
    <property type="term" value="F:methyltransferase activity"/>
    <property type="evidence" value="ECO:0007669"/>
    <property type="project" value="UniProtKB-KW"/>
</dbReference>
<keyword evidence="2" id="KW-0596">Phosphopantetheine</keyword>
<name>A0A370Q387_9GAMM</name>
<dbReference type="Gene3D" id="3.40.50.150">
    <property type="entry name" value="Vaccinia Virus protein VP39"/>
    <property type="match status" value="1"/>
</dbReference>
<dbReference type="PANTHER" id="PTHR43775:SF37">
    <property type="entry name" value="SI:DKEY-61P9.11"/>
    <property type="match status" value="1"/>
</dbReference>
<feature type="active site" description="Proton donor; for dehydratase activity" evidence="4">
    <location>
        <position position="182"/>
    </location>
</feature>
<keyword evidence="3" id="KW-0597">Phosphoprotein</keyword>
<evidence type="ECO:0000259" key="5">
    <source>
        <dbReference type="PROSITE" id="PS52019"/>
    </source>
</evidence>
<keyword evidence="6" id="KW-0808">Transferase</keyword>
<feature type="domain" description="PKS/mFAS DH" evidence="5">
    <location>
        <begin position="1"/>
        <end position="260"/>
    </location>
</feature>
<evidence type="ECO:0000256" key="1">
    <source>
        <dbReference type="ARBA" id="ARBA00006484"/>
    </source>
</evidence>
<dbReference type="EMBL" id="QRAP01000025">
    <property type="protein sequence ID" value="RDK82789.1"/>
    <property type="molecule type" value="Genomic_DNA"/>
</dbReference>
<dbReference type="PANTHER" id="PTHR43775">
    <property type="entry name" value="FATTY ACID SYNTHASE"/>
    <property type="match status" value="1"/>
</dbReference>
<dbReference type="InterPro" id="IPR020807">
    <property type="entry name" value="PKS_DH"/>
</dbReference>
<dbReference type="Pfam" id="PF14765">
    <property type="entry name" value="PS-DH"/>
    <property type="match status" value="1"/>
</dbReference>
<dbReference type="Pfam" id="PF08659">
    <property type="entry name" value="KR"/>
    <property type="match status" value="1"/>
</dbReference>
<keyword evidence="6" id="KW-0489">Methyltransferase</keyword>
<feature type="non-terminal residue" evidence="6">
    <location>
        <position position="1"/>
    </location>
</feature>
<keyword evidence="7" id="KW-1185">Reference proteome</keyword>
<feature type="region of interest" description="N-terminal hotdog fold" evidence="4">
    <location>
        <begin position="1"/>
        <end position="110"/>
    </location>
</feature>
<dbReference type="GO" id="GO:0005886">
    <property type="term" value="C:plasma membrane"/>
    <property type="evidence" value="ECO:0007669"/>
    <property type="project" value="TreeGrafter"/>
</dbReference>
<gene>
    <name evidence="6" type="ORF">C8D90_1251</name>
</gene>
<dbReference type="AlphaFoldDB" id="A0A370Q387"/>
<comment type="caution">
    <text evidence="6">The sequence shown here is derived from an EMBL/GenBank/DDBJ whole genome shotgun (WGS) entry which is preliminary data.</text>
</comment>
<dbReference type="InterPro" id="IPR013217">
    <property type="entry name" value="Methyltransf_12"/>
</dbReference>
<dbReference type="InterPro" id="IPR036291">
    <property type="entry name" value="NAD(P)-bd_dom_sf"/>
</dbReference>
<organism evidence="6 7">
    <name type="scientific">Enterobacillus tribolii</name>
    <dbReference type="NCBI Taxonomy" id="1487935"/>
    <lineage>
        <taxon>Bacteria</taxon>
        <taxon>Pseudomonadati</taxon>
        <taxon>Pseudomonadota</taxon>
        <taxon>Gammaproteobacteria</taxon>
        <taxon>Enterobacterales</taxon>
        <taxon>Hafniaceae</taxon>
        <taxon>Enterobacillus</taxon>
    </lineage>
</organism>
<dbReference type="Proteomes" id="UP000254848">
    <property type="component" value="Unassembled WGS sequence"/>
</dbReference>
<comment type="similarity">
    <text evidence="1">Belongs to the short-chain dehydrogenases/reductases (SDR) family.</text>
</comment>
<dbReference type="InterPro" id="IPR029069">
    <property type="entry name" value="HotDog_dom_sf"/>
</dbReference>
<evidence type="ECO:0000313" key="6">
    <source>
        <dbReference type="EMBL" id="RDK82789.1"/>
    </source>
</evidence>
<dbReference type="PROSITE" id="PS52019">
    <property type="entry name" value="PKS_MFAS_DH"/>
    <property type="match status" value="1"/>
</dbReference>
<dbReference type="GO" id="GO:0005737">
    <property type="term" value="C:cytoplasm"/>
    <property type="evidence" value="ECO:0007669"/>
    <property type="project" value="TreeGrafter"/>
</dbReference>
<dbReference type="SUPFAM" id="SSF51735">
    <property type="entry name" value="NAD(P)-binding Rossmann-fold domains"/>
    <property type="match status" value="2"/>
</dbReference>
<dbReference type="InterPro" id="IPR057326">
    <property type="entry name" value="KR_dom"/>
</dbReference>
<dbReference type="CDD" id="cd02440">
    <property type="entry name" value="AdoMet_MTases"/>
    <property type="match status" value="1"/>
</dbReference>
<dbReference type="SUPFAM" id="SSF53335">
    <property type="entry name" value="S-adenosyl-L-methionine-dependent methyltransferases"/>
    <property type="match status" value="1"/>
</dbReference>
<feature type="active site" description="Proton acceptor; for dehydratase activity" evidence="4">
    <location>
        <position position="18"/>
    </location>
</feature>
<dbReference type="GO" id="GO:0071770">
    <property type="term" value="P:DIM/DIP cell wall layer assembly"/>
    <property type="evidence" value="ECO:0007669"/>
    <property type="project" value="TreeGrafter"/>
</dbReference>
<dbReference type="GO" id="GO:0004312">
    <property type="term" value="F:fatty acid synthase activity"/>
    <property type="evidence" value="ECO:0007669"/>
    <property type="project" value="TreeGrafter"/>
</dbReference>
<reference evidence="6 7" key="1">
    <citation type="submission" date="2018-07" db="EMBL/GenBank/DDBJ databases">
        <title>Genomic Encyclopedia of Type Strains, Phase IV (KMG-IV): sequencing the most valuable type-strain genomes for metagenomic binning, comparative biology and taxonomic classification.</title>
        <authorList>
            <person name="Goeker M."/>
        </authorList>
    </citation>
    <scope>NUCLEOTIDE SEQUENCE [LARGE SCALE GENOMIC DNA]</scope>
    <source>
        <strain evidence="6 7">DSM 103736</strain>
    </source>
</reference>
<dbReference type="Pfam" id="PF08242">
    <property type="entry name" value="Methyltransf_12"/>
    <property type="match status" value="1"/>
</dbReference>
<dbReference type="InterPro" id="IPR042104">
    <property type="entry name" value="PKS_dehydratase_sf"/>
</dbReference>
<feature type="region of interest" description="C-terminal hotdog fold" evidence="4">
    <location>
        <begin position="124"/>
        <end position="260"/>
    </location>
</feature>
<dbReference type="InterPro" id="IPR029063">
    <property type="entry name" value="SAM-dependent_MTases_sf"/>
</dbReference>
<dbReference type="CDD" id="cd08953">
    <property type="entry name" value="KR_2_SDR_x"/>
    <property type="match status" value="1"/>
</dbReference>
<evidence type="ECO:0000256" key="2">
    <source>
        <dbReference type="ARBA" id="ARBA00022450"/>
    </source>
</evidence>
<dbReference type="SMART" id="SM00826">
    <property type="entry name" value="PKS_DH"/>
    <property type="match status" value="1"/>
</dbReference>
<accession>A0A370Q387</accession>
<dbReference type="GO" id="GO:0032259">
    <property type="term" value="P:methylation"/>
    <property type="evidence" value="ECO:0007669"/>
    <property type="project" value="UniProtKB-KW"/>
</dbReference>
<dbReference type="InterPro" id="IPR049551">
    <property type="entry name" value="PKS_DH_C"/>
</dbReference>
<feature type="non-terminal residue" evidence="6">
    <location>
        <position position="1055"/>
    </location>
</feature>